<feature type="transmembrane region" description="Helical" evidence="7">
    <location>
        <begin position="134"/>
        <end position="154"/>
    </location>
</feature>
<dbReference type="InterPro" id="IPR004680">
    <property type="entry name" value="Cit_transptr-like_dom"/>
</dbReference>
<dbReference type="Pfam" id="PF03600">
    <property type="entry name" value="CitMHS"/>
    <property type="match status" value="1"/>
</dbReference>
<dbReference type="Gene3D" id="3.30.70.1450">
    <property type="entry name" value="Regulator of K+ conductance, C-terminal domain"/>
    <property type="match status" value="2"/>
</dbReference>
<evidence type="ECO:0000313" key="10">
    <source>
        <dbReference type="Proteomes" id="UP001375743"/>
    </source>
</evidence>
<feature type="transmembrane region" description="Helical" evidence="7">
    <location>
        <begin position="56"/>
        <end position="75"/>
    </location>
</feature>
<feature type="transmembrane region" description="Helical" evidence="7">
    <location>
        <begin position="568"/>
        <end position="590"/>
    </location>
</feature>
<evidence type="ECO:0000259" key="8">
    <source>
        <dbReference type="PROSITE" id="PS51202"/>
    </source>
</evidence>
<keyword evidence="6 7" id="KW-0472">Membrane</keyword>
<dbReference type="InterPro" id="IPR006037">
    <property type="entry name" value="RCK_C"/>
</dbReference>
<protein>
    <submittedName>
        <fullName evidence="9">SLC13 family permease</fullName>
    </submittedName>
</protein>
<comment type="subcellular location">
    <subcellularLocation>
        <location evidence="1">Membrane</location>
        <topology evidence="1">Multi-pass membrane protein</topology>
    </subcellularLocation>
</comment>
<feature type="transmembrane region" description="Helical" evidence="7">
    <location>
        <begin position="175"/>
        <end position="196"/>
    </location>
</feature>
<feature type="domain" description="RCK C-terminal" evidence="8">
    <location>
        <begin position="298"/>
        <end position="383"/>
    </location>
</feature>
<evidence type="ECO:0000256" key="2">
    <source>
        <dbReference type="ARBA" id="ARBA00022448"/>
    </source>
</evidence>
<keyword evidence="10" id="KW-1185">Reference proteome</keyword>
<feature type="transmembrane region" description="Helical" evidence="7">
    <location>
        <begin position="6"/>
        <end position="21"/>
    </location>
</feature>
<comment type="caution">
    <text evidence="9">The sequence shown here is derived from an EMBL/GenBank/DDBJ whole genome shotgun (WGS) entry which is preliminary data.</text>
</comment>
<feature type="transmembrane region" description="Helical" evidence="7">
    <location>
        <begin position="486"/>
        <end position="517"/>
    </location>
</feature>
<name>A0ABU8XTJ8_9PROT</name>
<dbReference type="PROSITE" id="PS51202">
    <property type="entry name" value="RCK_C"/>
    <property type="match status" value="2"/>
</dbReference>
<keyword evidence="4" id="KW-0677">Repeat</keyword>
<evidence type="ECO:0000256" key="3">
    <source>
        <dbReference type="ARBA" id="ARBA00022692"/>
    </source>
</evidence>
<evidence type="ECO:0000256" key="4">
    <source>
        <dbReference type="ARBA" id="ARBA00022737"/>
    </source>
</evidence>
<gene>
    <name evidence="9" type="ORF">U1T56_14600</name>
</gene>
<proteinExistence type="predicted"/>
<organism evidence="9 10">
    <name type="scientific">Benzoatithermus flavus</name>
    <dbReference type="NCBI Taxonomy" id="3108223"/>
    <lineage>
        <taxon>Bacteria</taxon>
        <taxon>Pseudomonadati</taxon>
        <taxon>Pseudomonadota</taxon>
        <taxon>Alphaproteobacteria</taxon>
        <taxon>Geminicoccales</taxon>
        <taxon>Geminicoccaceae</taxon>
        <taxon>Benzoatithermus</taxon>
    </lineage>
</organism>
<dbReference type="RefSeq" id="WP_418160234.1">
    <property type="nucleotide sequence ID" value="NZ_JBBLZC010000014.1"/>
</dbReference>
<dbReference type="EMBL" id="JBBLZC010000014">
    <property type="protein sequence ID" value="MEK0084384.1"/>
    <property type="molecule type" value="Genomic_DNA"/>
</dbReference>
<feature type="domain" description="RCK C-terminal" evidence="8">
    <location>
        <begin position="206"/>
        <end position="291"/>
    </location>
</feature>
<evidence type="ECO:0000313" key="9">
    <source>
        <dbReference type="EMBL" id="MEK0084384.1"/>
    </source>
</evidence>
<evidence type="ECO:0000256" key="7">
    <source>
        <dbReference type="SAM" id="Phobius"/>
    </source>
</evidence>
<keyword evidence="5 7" id="KW-1133">Transmembrane helix</keyword>
<accession>A0ABU8XTJ8</accession>
<sequence length="593" mass="62672">MTLQQGLAFAIVGAMMALFVWGRLRYDLVAMLALLAAVAVGIVPPEKAFAGFGDDIVVIVATALLVSAAVARSGITERLIAPLAPRLTTAGRQVLVLVAAVTLLSAFVKNVGALAILMPIAFQLARRTGTSPSSLLMPLSFGSLLGGLMTLIGTSPNVIVSRMRSELLGEPFRMFDFMPVGVGIAAAGVLFLAFGYRLLPTGRKGTASIDAAFNIEGYTTEAIVPPDSPTVGKSVTELETLGEGEVAVTTVIRERFRRYAPSSDWQLLANDVLLLQGEPAALERLVARAKLQLATKAAAPEAAASDEIGVMEAVVTADSLLVDRSPTQLALRRRYQVNLLAVSRRGERVIQRLRSVKFRPGDVLALQGDLNTMPDTLGELRLLPLAQRGVSLGRGRSTWLPVAILATAMLLVALQIVPVAVAFFGAATAILLFRVISLREAYEVVEWPILILLGALIPVSEALHTTGGTELIAGWLSTATHSLPPLAALALIVMVAMAVTPFLNNAATVLMMAPIAASLAKQLGLDPDPFLMAVAVGAACDFLTPIGHQCNTLVMGPGGYRFDDYWKLGLPLSIIVIVVGVPLIALVWPLRPG</sequence>
<feature type="transmembrane region" description="Helical" evidence="7">
    <location>
        <begin position="399"/>
        <end position="432"/>
    </location>
</feature>
<keyword evidence="3 7" id="KW-0812">Transmembrane</keyword>
<dbReference type="PANTHER" id="PTHR43652:SF2">
    <property type="entry name" value="BASIC AMINO ACID ANTIPORTER YFCC-RELATED"/>
    <property type="match status" value="1"/>
</dbReference>
<dbReference type="InterPro" id="IPR051679">
    <property type="entry name" value="DASS-Related_Transporters"/>
</dbReference>
<evidence type="ECO:0000256" key="6">
    <source>
        <dbReference type="ARBA" id="ARBA00023136"/>
    </source>
</evidence>
<reference evidence="9 10" key="1">
    <citation type="submission" date="2024-01" db="EMBL/GenBank/DDBJ databases">
        <title>Multi-omics insights into the function and evolution of sodium benzoate biodegradation pathways in Benzoatithermus flavus gen. nov., sp. nov. from hot spring.</title>
        <authorList>
            <person name="Hu C.-J."/>
            <person name="Li W.-J."/>
        </authorList>
    </citation>
    <scope>NUCLEOTIDE SEQUENCE [LARGE SCALE GENOMIC DNA]</scope>
    <source>
        <strain evidence="9 10">SYSU G07066</strain>
    </source>
</reference>
<feature type="transmembrane region" description="Helical" evidence="7">
    <location>
        <begin position="28"/>
        <end position="44"/>
    </location>
</feature>
<dbReference type="PANTHER" id="PTHR43652">
    <property type="entry name" value="BASIC AMINO ACID ANTIPORTER YFCC-RELATED"/>
    <property type="match status" value="1"/>
</dbReference>
<keyword evidence="2" id="KW-0813">Transport</keyword>
<dbReference type="Pfam" id="PF02080">
    <property type="entry name" value="TrkA_C"/>
    <property type="match status" value="2"/>
</dbReference>
<dbReference type="SUPFAM" id="SSF116726">
    <property type="entry name" value="TrkA C-terminal domain-like"/>
    <property type="match status" value="2"/>
</dbReference>
<feature type="transmembrane region" description="Helical" evidence="7">
    <location>
        <begin position="444"/>
        <end position="466"/>
    </location>
</feature>
<feature type="transmembrane region" description="Helical" evidence="7">
    <location>
        <begin position="95"/>
        <end position="122"/>
    </location>
</feature>
<dbReference type="Proteomes" id="UP001375743">
    <property type="component" value="Unassembled WGS sequence"/>
</dbReference>
<evidence type="ECO:0000256" key="1">
    <source>
        <dbReference type="ARBA" id="ARBA00004141"/>
    </source>
</evidence>
<evidence type="ECO:0000256" key="5">
    <source>
        <dbReference type="ARBA" id="ARBA00022989"/>
    </source>
</evidence>
<dbReference type="InterPro" id="IPR036721">
    <property type="entry name" value="RCK_C_sf"/>
</dbReference>